<dbReference type="EMBL" id="FTOR01000013">
    <property type="protein sequence ID" value="SIT33665.1"/>
    <property type="molecule type" value="Genomic_DNA"/>
</dbReference>
<dbReference type="AlphaFoldDB" id="A0A173MBS0"/>
<organism evidence="1 2">
    <name type="scientific">Filimonas lacunae</name>
    <dbReference type="NCBI Taxonomy" id="477680"/>
    <lineage>
        <taxon>Bacteria</taxon>
        <taxon>Pseudomonadati</taxon>
        <taxon>Bacteroidota</taxon>
        <taxon>Chitinophagia</taxon>
        <taxon>Chitinophagales</taxon>
        <taxon>Chitinophagaceae</taxon>
        <taxon>Filimonas</taxon>
    </lineage>
</organism>
<evidence type="ECO:0000313" key="2">
    <source>
        <dbReference type="Proteomes" id="UP000186917"/>
    </source>
</evidence>
<sequence>MNIFLHVASIGTSLVLMPGMFAWETVTQLVGVLYETCQPYIQEPDSSHKGLLQVMSSVSGWGH</sequence>
<protein>
    <submittedName>
        <fullName evidence="1">Uncharacterized protein</fullName>
    </submittedName>
</protein>
<dbReference type="RefSeq" id="WP_076382331.1">
    <property type="nucleotide sequence ID" value="NZ_AP017422.1"/>
</dbReference>
<keyword evidence="2" id="KW-1185">Reference proteome</keyword>
<dbReference type="KEGG" id="fln:FLA_1010"/>
<dbReference type="STRING" id="477680.SAMN05421788_11341"/>
<name>A0A173MBS0_9BACT</name>
<gene>
    <name evidence="1" type="ORF">SAMN05421788_11341</name>
</gene>
<dbReference type="Proteomes" id="UP000186917">
    <property type="component" value="Unassembled WGS sequence"/>
</dbReference>
<reference evidence="2" key="1">
    <citation type="submission" date="2017-01" db="EMBL/GenBank/DDBJ databases">
        <authorList>
            <person name="Varghese N."/>
            <person name="Submissions S."/>
        </authorList>
    </citation>
    <scope>NUCLEOTIDE SEQUENCE [LARGE SCALE GENOMIC DNA]</scope>
    <source>
        <strain evidence="2">DSM 21054</strain>
    </source>
</reference>
<accession>A0A173MBS0</accession>
<evidence type="ECO:0000313" key="1">
    <source>
        <dbReference type="EMBL" id="SIT33665.1"/>
    </source>
</evidence>
<proteinExistence type="predicted"/>